<proteinExistence type="predicted"/>
<dbReference type="AlphaFoldDB" id="A0A0M6Y045"/>
<name>A0A0M6Y045_9HYPH</name>
<dbReference type="RefSeq" id="WP_055655651.1">
    <property type="nucleotide sequence ID" value="NZ_CXST01000001.1"/>
</dbReference>
<organism evidence="1 2">
    <name type="scientific">Roseibium aggregatum</name>
    <dbReference type="NCBI Taxonomy" id="187304"/>
    <lineage>
        <taxon>Bacteria</taxon>
        <taxon>Pseudomonadati</taxon>
        <taxon>Pseudomonadota</taxon>
        <taxon>Alphaproteobacteria</taxon>
        <taxon>Hyphomicrobiales</taxon>
        <taxon>Stappiaceae</taxon>
        <taxon>Roseibium</taxon>
    </lineage>
</organism>
<dbReference type="Proteomes" id="UP000048926">
    <property type="component" value="Unassembled WGS sequence"/>
</dbReference>
<dbReference type="OrthoDB" id="7677723at2"/>
<dbReference type="EMBL" id="CXST01000001">
    <property type="protein sequence ID" value="CTQ43492.1"/>
    <property type="molecule type" value="Genomic_DNA"/>
</dbReference>
<accession>A0A0M6Y045</accession>
<protein>
    <submittedName>
        <fullName evidence="1">Uncharacterized protein</fullName>
    </submittedName>
</protein>
<keyword evidence="2" id="KW-1185">Reference proteome</keyword>
<gene>
    <name evidence="1" type="ORF">LAL4801_01930</name>
</gene>
<dbReference type="STRING" id="187304.B0E33_20735"/>
<evidence type="ECO:0000313" key="1">
    <source>
        <dbReference type="EMBL" id="CTQ43492.1"/>
    </source>
</evidence>
<reference evidence="2" key="1">
    <citation type="submission" date="2015-07" db="EMBL/GenBank/DDBJ databases">
        <authorList>
            <person name="Rodrigo-Torres Lidia"/>
            <person name="Arahal R.David."/>
        </authorList>
    </citation>
    <scope>NUCLEOTIDE SEQUENCE [LARGE SCALE GENOMIC DNA]</scope>
    <source>
        <strain evidence="2">CECT 4801</strain>
    </source>
</reference>
<sequence>MSIKRSLRKIGLRVALGSIRKLETNTKHSAALLSEHRRQGTVALVWALDEADDHLSSALKSQLEKLAEFETTVVVCPPRYFSALRSRGLFFETLPMSSDLPRCGASANWDLYLERRIARIRESWSPDFEFTIGSSPEGYVQSLPSGDQT</sequence>
<evidence type="ECO:0000313" key="2">
    <source>
        <dbReference type="Proteomes" id="UP000048926"/>
    </source>
</evidence>